<evidence type="ECO:0000256" key="3">
    <source>
        <dbReference type="SAM" id="MobiDB-lite"/>
    </source>
</evidence>
<dbReference type="PROSITE" id="PS50102">
    <property type="entry name" value="RRM"/>
    <property type="match status" value="1"/>
</dbReference>
<sequence length="684" mass="77109">MSLYIGNLSEHSRRDELEHVFRRFGHCNVKIKRDGYGFVVFDFPPDAEKALRALKGRNICGQPLTLTWSNKQPNTHVSRFARGGGRNAHELQRERNLDRVGYARRKASFGERRYHKTGWGKSDEVPGEEREYRQESRDGFKDYVGEEKEFKDDFPDEGGGVIPNVEDNGRWGEPSHDPLVDNGNVNAVEFDRYEPQGHDRKHDDEDYHVGYSGGSPAANSRENVGRERIGEDISNRRIDSKFQQTCYRCGDPGHKMRNCPKEHSSLRKFSRLDVKKNNRGEKKHRGENENKFGSGSLGKLQSSGDALSTRHERDEQRLSGSRHHHAPLRNESSHVTRESGRHRKKEYGGKKRNRNEIETPKRHGAKMSKRSVSSPSDYSVSCSLSNSQSSKSLPRSSSRSRSRSVSSRSRSSSSKLRSSSKSQYGKGKSLNSRRSNSPKSLSVSVSLNQPLSSPSKMRLNSKSSSMNGNALESADHLVAQGQQIGRKMELENLQSKDTGIAVNGKAEVHSTAVDGIKKDQLVQDDNNENRMLLKSSDDVTHLTKPIVAGNLYPQIVKETKDVGPSGTLMLDDIPKENQKPASETHVNSVSDFSTTIVSTAEMCMVFNNCGLELPKDDEKNLTMDTFFGCARLWPWHIVYYRRLKKGPISTENYARRVAQNQEFGIVDKYIRSSSGWEECSLKNS</sequence>
<evidence type="ECO:0000256" key="1">
    <source>
        <dbReference type="PROSITE-ProRule" id="PRU00047"/>
    </source>
</evidence>
<feature type="domain" description="RRM" evidence="4">
    <location>
        <begin position="1"/>
        <end position="71"/>
    </location>
</feature>
<dbReference type="InterPro" id="IPR001878">
    <property type="entry name" value="Znf_CCHC"/>
</dbReference>
<feature type="compositionally biased region" description="Basic and acidic residues" evidence="3">
    <location>
        <begin position="308"/>
        <end position="317"/>
    </location>
</feature>
<dbReference type="SMART" id="SM00360">
    <property type="entry name" value="RRM"/>
    <property type="match status" value="1"/>
</dbReference>
<name>A0AAN9FV69_CLITE</name>
<dbReference type="PANTHER" id="PTHR48038">
    <property type="entry name" value="RIBONUCLEOPROTEIN RB97D"/>
    <property type="match status" value="1"/>
</dbReference>
<dbReference type="InterPro" id="IPR012677">
    <property type="entry name" value="Nucleotide-bd_a/b_plait_sf"/>
</dbReference>
<evidence type="ECO:0000313" key="7">
    <source>
        <dbReference type="Proteomes" id="UP001359559"/>
    </source>
</evidence>
<evidence type="ECO:0000256" key="2">
    <source>
        <dbReference type="PROSITE-ProRule" id="PRU00176"/>
    </source>
</evidence>
<reference evidence="6 7" key="1">
    <citation type="submission" date="2024-01" db="EMBL/GenBank/DDBJ databases">
        <title>The genomes of 5 underutilized Papilionoideae crops provide insights into root nodulation and disease resistance.</title>
        <authorList>
            <person name="Yuan L."/>
        </authorList>
    </citation>
    <scope>NUCLEOTIDE SEQUENCE [LARGE SCALE GENOMIC DNA]</scope>
    <source>
        <strain evidence="6">LY-2023</strain>
        <tissue evidence="6">Leaf</tissue>
    </source>
</reference>
<feature type="domain" description="CCHC-type" evidence="5">
    <location>
        <begin position="246"/>
        <end position="261"/>
    </location>
</feature>
<feature type="compositionally biased region" description="Basic and acidic residues" evidence="3">
    <location>
        <begin position="223"/>
        <end position="240"/>
    </location>
</feature>
<dbReference type="InterPro" id="IPR000504">
    <property type="entry name" value="RRM_dom"/>
</dbReference>
<dbReference type="GO" id="GO:0008270">
    <property type="term" value="F:zinc ion binding"/>
    <property type="evidence" value="ECO:0007669"/>
    <property type="project" value="UniProtKB-KW"/>
</dbReference>
<keyword evidence="7" id="KW-1185">Reference proteome</keyword>
<dbReference type="EMBL" id="JAYKXN010000006">
    <property type="protein sequence ID" value="KAK7278703.1"/>
    <property type="molecule type" value="Genomic_DNA"/>
</dbReference>
<dbReference type="AlphaFoldDB" id="A0AAN9FV69"/>
<evidence type="ECO:0000259" key="4">
    <source>
        <dbReference type="PROSITE" id="PS50102"/>
    </source>
</evidence>
<feature type="region of interest" description="Disordered" evidence="3">
    <location>
        <begin position="116"/>
        <end position="183"/>
    </location>
</feature>
<dbReference type="Gene3D" id="3.30.70.330">
    <property type="match status" value="1"/>
</dbReference>
<comment type="caution">
    <text evidence="6">The sequence shown here is derived from an EMBL/GenBank/DDBJ whole genome shotgun (WGS) entry which is preliminary data.</text>
</comment>
<dbReference type="InterPro" id="IPR036875">
    <property type="entry name" value="Znf_CCHC_sf"/>
</dbReference>
<dbReference type="Pfam" id="PF00098">
    <property type="entry name" value="zf-CCHC"/>
    <property type="match status" value="1"/>
</dbReference>
<feature type="compositionally biased region" description="Basic and acidic residues" evidence="3">
    <location>
        <begin position="121"/>
        <end position="153"/>
    </location>
</feature>
<feature type="compositionally biased region" description="Basic and acidic residues" evidence="3">
    <location>
        <begin position="346"/>
        <end position="361"/>
    </location>
</feature>
<feature type="compositionally biased region" description="Basic and acidic residues" evidence="3">
    <location>
        <begin position="251"/>
        <end position="290"/>
    </location>
</feature>
<protein>
    <submittedName>
        <fullName evidence="6">Uncharacterized protein</fullName>
    </submittedName>
</protein>
<keyword evidence="1" id="KW-0479">Metal-binding</keyword>
<feature type="compositionally biased region" description="Basic and acidic residues" evidence="3">
    <location>
        <begin position="195"/>
        <end position="208"/>
    </location>
</feature>
<keyword evidence="1" id="KW-0863">Zinc-finger</keyword>
<feature type="compositionally biased region" description="Basic and acidic residues" evidence="3">
    <location>
        <begin position="167"/>
        <end position="179"/>
    </location>
</feature>
<evidence type="ECO:0000259" key="5">
    <source>
        <dbReference type="PROSITE" id="PS50158"/>
    </source>
</evidence>
<organism evidence="6 7">
    <name type="scientific">Clitoria ternatea</name>
    <name type="common">Butterfly pea</name>
    <dbReference type="NCBI Taxonomy" id="43366"/>
    <lineage>
        <taxon>Eukaryota</taxon>
        <taxon>Viridiplantae</taxon>
        <taxon>Streptophyta</taxon>
        <taxon>Embryophyta</taxon>
        <taxon>Tracheophyta</taxon>
        <taxon>Spermatophyta</taxon>
        <taxon>Magnoliopsida</taxon>
        <taxon>eudicotyledons</taxon>
        <taxon>Gunneridae</taxon>
        <taxon>Pentapetalae</taxon>
        <taxon>rosids</taxon>
        <taxon>fabids</taxon>
        <taxon>Fabales</taxon>
        <taxon>Fabaceae</taxon>
        <taxon>Papilionoideae</taxon>
        <taxon>50 kb inversion clade</taxon>
        <taxon>NPAAA clade</taxon>
        <taxon>indigoferoid/millettioid clade</taxon>
        <taxon>Phaseoleae</taxon>
        <taxon>Clitoria</taxon>
    </lineage>
</organism>
<evidence type="ECO:0000313" key="6">
    <source>
        <dbReference type="EMBL" id="KAK7278703.1"/>
    </source>
</evidence>
<dbReference type="SUPFAM" id="SSF54928">
    <property type="entry name" value="RNA-binding domain, RBD"/>
    <property type="match status" value="1"/>
</dbReference>
<keyword evidence="1" id="KW-0862">Zinc</keyword>
<dbReference type="GO" id="GO:0003723">
    <property type="term" value="F:RNA binding"/>
    <property type="evidence" value="ECO:0007669"/>
    <property type="project" value="UniProtKB-UniRule"/>
</dbReference>
<dbReference type="SMART" id="SM00343">
    <property type="entry name" value="ZnF_C2HC"/>
    <property type="match status" value="1"/>
</dbReference>
<dbReference type="Gene3D" id="4.10.60.10">
    <property type="entry name" value="Zinc finger, CCHC-type"/>
    <property type="match status" value="1"/>
</dbReference>
<dbReference type="InterPro" id="IPR035979">
    <property type="entry name" value="RBD_domain_sf"/>
</dbReference>
<feature type="compositionally biased region" description="Low complexity" evidence="3">
    <location>
        <begin position="370"/>
        <end position="446"/>
    </location>
</feature>
<dbReference type="PANTHER" id="PTHR48038:SF2">
    <property type="entry name" value="OS02G0536400 PROTEIN"/>
    <property type="match status" value="1"/>
</dbReference>
<dbReference type="CDD" id="cd00590">
    <property type="entry name" value="RRM_SF"/>
    <property type="match status" value="1"/>
</dbReference>
<gene>
    <name evidence="6" type="ORF">RJT34_23739</name>
</gene>
<dbReference type="SUPFAM" id="SSF57756">
    <property type="entry name" value="Retrovirus zinc finger-like domains"/>
    <property type="match status" value="1"/>
</dbReference>
<proteinExistence type="predicted"/>
<feature type="compositionally biased region" description="Polar residues" evidence="3">
    <location>
        <begin position="447"/>
        <end position="468"/>
    </location>
</feature>
<dbReference type="PROSITE" id="PS50158">
    <property type="entry name" value="ZF_CCHC"/>
    <property type="match status" value="1"/>
</dbReference>
<dbReference type="Pfam" id="PF00076">
    <property type="entry name" value="RRM_1"/>
    <property type="match status" value="1"/>
</dbReference>
<dbReference type="Proteomes" id="UP001359559">
    <property type="component" value="Unassembled WGS sequence"/>
</dbReference>
<accession>A0AAN9FV69</accession>
<feature type="compositionally biased region" description="Low complexity" evidence="3">
    <location>
        <begin position="293"/>
        <end position="304"/>
    </location>
</feature>
<feature type="region of interest" description="Disordered" evidence="3">
    <location>
        <begin position="195"/>
        <end position="468"/>
    </location>
</feature>
<keyword evidence="2" id="KW-0694">RNA-binding</keyword>